<organism evidence="1">
    <name type="scientific">Chrysotila carterae</name>
    <name type="common">Marine alga</name>
    <name type="synonym">Syracosphaera carterae</name>
    <dbReference type="NCBI Taxonomy" id="13221"/>
    <lineage>
        <taxon>Eukaryota</taxon>
        <taxon>Haptista</taxon>
        <taxon>Haptophyta</taxon>
        <taxon>Prymnesiophyceae</taxon>
        <taxon>Isochrysidales</taxon>
        <taxon>Isochrysidaceae</taxon>
        <taxon>Chrysotila</taxon>
    </lineage>
</organism>
<evidence type="ECO:0008006" key="2">
    <source>
        <dbReference type="Google" id="ProtNLM"/>
    </source>
</evidence>
<evidence type="ECO:0000313" key="1">
    <source>
        <dbReference type="EMBL" id="CAE0782871.1"/>
    </source>
</evidence>
<dbReference type="AlphaFoldDB" id="A0A7S4C0A0"/>
<accession>A0A7S4C0A0</accession>
<protein>
    <recommendedName>
        <fullName evidence="2">Tim44-like domain-containing protein</fullName>
    </recommendedName>
</protein>
<reference evidence="1" key="1">
    <citation type="submission" date="2021-01" db="EMBL/GenBank/DDBJ databases">
        <authorList>
            <person name="Corre E."/>
            <person name="Pelletier E."/>
            <person name="Niang G."/>
            <person name="Scheremetjew M."/>
            <person name="Finn R."/>
            <person name="Kale V."/>
            <person name="Holt S."/>
            <person name="Cochrane G."/>
            <person name="Meng A."/>
            <person name="Brown T."/>
            <person name="Cohen L."/>
        </authorList>
    </citation>
    <scope>NUCLEOTIDE SEQUENCE</scope>
    <source>
        <strain evidence="1">CCMP645</strain>
    </source>
</reference>
<sequence>MRQSILMSVIQLHTASKIINSTSQRPRPAVRDFIRLVSSGAQAVPSHALQRVSRSANPPSRSYTHSGIVLARRGGITERIRASSTACTRLRAQVAASSPLLSPSRAATPSAPACDARRHFFWSSKEPEEESRKLLDPNVVNSWMEADAGLVDPDLNLYRRTELWLSLRLLNGLDLQDFLNGCRQAYVFTSVAMYSRDWDALASVVETPCLEAMQATVDHFASAGQRIQLPEPESDAFRVISCKLRKAEVFQPAPGVAEGSCHLHVRFRVDESFTIFDFHSNEPLEPFDGRVTTQESTWVFSGVVTPPDEPSAGDAETQWRLHTIF</sequence>
<proteinExistence type="predicted"/>
<gene>
    <name evidence="1" type="ORF">PCAR00345_LOCUS35574</name>
</gene>
<name>A0A7S4C0A0_CHRCT</name>
<dbReference type="Gene3D" id="3.10.450.240">
    <property type="match status" value="1"/>
</dbReference>
<dbReference type="SUPFAM" id="SSF54427">
    <property type="entry name" value="NTF2-like"/>
    <property type="match status" value="1"/>
</dbReference>
<dbReference type="EMBL" id="HBIZ01055826">
    <property type="protein sequence ID" value="CAE0782871.1"/>
    <property type="molecule type" value="Transcribed_RNA"/>
</dbReference>
<dbReference type="InterPro" id="IPR032710">
    <property type="entry name" value="NTF2-like_dom_sf"/>
</dbReference>